<evidence type="ECO:0000259" key="2">
    <source>
        <dbReference type="Pfam" id="PF10545"/>
    </source>
</evidence>
<evidence type="ECO:0000256" key="1">
    <source>
        <dbReference type="SAM" id="MobiDB-lite"/>
    </source>
</evidence>
<dbReference type="OrthoDB" id="6514073at2759"/>
<dbReference type="InterPro" id="IPR006578">
    <property type="entry name" value="MADF-dom"/>
</dbReference>
<dbReference type="Pfam" id="PF10545">
    <property type="entry name" value="MADF_DNA_bdg"/>
    <property type="match status" value="1"/>
</dbReference>
<name>A0A6H5FX02_9HEMI</name>
<gene>
    <name evidence="3" type="ORF">NTEN_LOCUS1070</name>
</gene>
<reference evidence="3 4" key="1">
    <citation type="submission" date="2020-02" db="EMBL/GenBank/DDBJ databases">
        <authorList>
            <person name="Ferguson B K."/>
        </authorList>
    </citation>
    <scope>NUCLEOTIDE SEQUENCE [LARGE SCALE GENOMIC DNA]</scope>
</reference>
<proteinExistence type="predicted"/>
<keyword evidence="4" id="KW-1185">Reference proteome</keyword>
<protein>
    <recommendedName>
        <fullName evidence="2">MADF domain-containing protein</fullName>
    </recommendedName>
</protein>
<evidence type="ECO:0000313" key="3">
    <source>
        <dbReference type="EMBL" id="CAA9994254.1"/>
    </source>
</evidence>
<evidence type="ECO:0000313" key="4">
    <source>
        <dbReference type="Proteomes" id="UP000479000"/>
    </source>
</evidence>
<organism evidence="3 4">
    <name type="scientific">Nesidiocoris tenuis</name>
    <dbReference type="NCBI Taxonomy" id="355587"/>
    <lineage>
        <taxon>Eukaryota</taxon>
        <taxon>Metazoa</taxon>
        <taxon>Ecdysozoa</taxon>
        <taxon>Arthropoda</taxon>
        <taxon>Hexapoda</taxon>
        <taxon>Insecta</taxon>
        <taxon>Pterygota</taxon>
        <taxon>Neoptera</taxon>
        <taxon>Paraneoptera</taxon>
        <taxon>Hemiptera</taxon>
        <taxon>Heteroptera</taxon>
        <taxon>Panheteroptera</taxon>
        <taxon>Cimicomorpha</taxon>
        <taxon>Miridae</taxon>
        <taxon>Dicyphina</taxon>
        <taxon>Nesidiocoris</taxon>
    </lineage>
</organism>
<feature type="domain" description="MADF" evidence="2">
    <location>
        <begin position="97"/>
        <end position="149"/>
    </location>
</feature>
<dbReference type="AlphaFoldDB" id="A0A6H5FX02"/>
<dbReference type="EMBL" id="CADCXU010001854">
    <property type="protein sequence ID" value="CAA9994254.1"/>
    <property type="molecule type" value="Genomic_DNA"/>
</dbReference>
<accession>A0A6H5FX02</accession>
<dbReference type="Proteomes" id="UP000479000">
    <property type="component" value="Unassembled WGS sequence"/>
</dbReference>
<sequence>MKSANTIAFLTNIHQLTHAAFKLNPKLNFQKVAGIEEQYYETTWLSSSSSVVATLSQGRKRSLSRLLEWSNLQIVSILNASPSKRLLSVQTTKVSCVNKEQARREWKSLRDMFTKHLKKVEPTASSDDDAEKPRAYNGKWKYFHSLSFLTNIKIDGTADDSNEPVAPKEDDKVEILDASQIVVCQLSTNKVDEKPKIAPNLISSLDLQRRPLEYLTITGATIAAPGEARSEVRNGRTGTPAIDGASDHRLNLVGPRGPSREPRRKHFLSFFSTLGSSSRADAPGIQNRATIDRYRLPSETGDFGGLAQEHHFGRPDRRKAETAIPDWTMMLVPFGSG</sequence>
<feature type="region of interest" description="Disordered" evidence="1">
    <location>
        <begin position="228"/>
        <end position="261"/>
    </location>
</feature>